<organism evidence="2 3">
    <name type="scientific">Microvirga brassicacearum</name>
    <dbReference type="NCBI Taxonomy" id="2580413"/>
    <lineage>
        <taxon>Bacteria</taxon>
        <taxon>Pseudomonadati</taxon>
        <taxon>Pseudomonadota</taxon>
        <taxon>Alphaproteobacteria</taxon>
        <taxon>Hyphomicrobiales</taxon>
        <taxon>Methylobacteriaceae</taxon>
        <taxon>Microvirga</taxon>
    </lineage>
</organism>
<evidence type="ECO:0000313" key="3">
    <source>
        <dbReference type="Proteomes" id="UP000325684"/>
    </source>
</evidence>
<keyword evidence="3" id="KW-1185">Reference proteome</keyword>
<protein>
    <submittedName>
        <fullName evidence="2">Recombinase RecT</fullName>
    </submittedName>
</protein>
<dbReference type="EMBL" id="VCMV01000003">
    <property type="protein sequence ID" value="KAB0269277.1"/>
    <property type="molecule type" value="Genomic_DNA"/>
</dbReference>
<dbReference type="GO" id="GO:0006259">
    <property type="term" value="P:DNA metabolic process"/>
    <property type="evidence" value="ECO:0007669"/>
    <property type="project" value="InterPro"/>
</dbReference>
<dbReference type="Pfam" id="PF03837">
    <property type="entry name" value="RecT"/>
    <property type="match status" value="1"/>
</dbReference>
<sequence>MVFANMNEVMEFGKLMSISQVAVRKHLRGNPGACLAVCIQAIEWRMSPYAVANKSYAVNDQLAFEAQLIHAVILQRAPIKGRVKSEYKGEGDSRTLRVWAELSDGSGEIVDYESPLFGKIQPKNSPLWKNDPDQQLHYYSVRAWCRRHFPDVILGVYARDELEPARDDYQDDVREINPPSLSTAQKLDRIASTRRTNQTIDHEAETGRVRGHTAEFAEADRVVAEDGRVIKDVEMADTRERQREDERSEQDQPEPVRDTRPAQQDAAETTEHPSEDGEQTAIDNEIENILTNQLDHSPKGIDTSDLHQLRAYVSGMAAKGKGRAIGAVPRDLDEVERAAWQAGHKAGPGKGER</sequence>
<dbReference type="InterPro" id="IPR018330">
    <property type="entry name" value="RecT_fam"/>
</dbReference>
<feature type="region of interest" description="Disordered" evidence="1">
    <location>
        <begin position="228"/>
        <end position="279"/>
    </location>
</feature>
<gene>
    <name evidence="2" type="ORF">FEZ63_02630</name>
</gene>
<proteinExistence type="predicted"/>
<dbReference type="Proteomes" id="UP000325684">
    <property type="component" value="Unassembled WGS sequence"/>
</dbReference>
<feature type="compositionally biased region" description="Basic and acidic residues" evidence="1">
    <location>
        <begin position="200"/>
        <end position="213"/>
    </location>
</feature>
<feature type="region of interest" description="Disordered" evidence="1">
    <location>
        <begin position="192"/>
        <end position="213"/>
    </location>
</feature>
<accession>A0A5N3PHT0</accession>
<feature type="compositionally biased region" description="Basic and acidic residues" evidence="1">
    <location>
        <begin position="228"/>
        <end position="260"/>
    </location>
</feature>
<reference evidence="2 3" key="1">
    <citation type="journal article" date="2019" name="Microorganisms">
        <title>Genome Insights into the Novel Species Microvirga brassicacearum, a Rapeseed Endophyte with Biotechnological Potential.</title>
        <authorList>
            <person name="Jimenez-Gomez A."/>
            <person name="Saati-Santamaria Z."/>
            <person name="Igual J.M."/>
            <person name="Rivas R."/>
            <person name="Mateos P.F."/>
            <person name="Garcia-Fraile P."/>
        </authorList>
    </citation>
    <scope>NUCLEOTIDE SEQUENCE [LARGE SCALE GENOMIC DNA]</scope>
    <source>
        <strain evidence="2 3">CDVBN77</strain>
    </source>
</reference>
<evidence type="ECO:0000256" key="1">
    <source>
        <dbReference type="SAM" id="MobiDB-lite"/>
    </source>
</evidence>
<evidence type="ECO:0000313" key="2">
    <source>
        <dbReference type="EMBL" id="KAB0269277.1"/>
    </source>
</evidence>
<dbReference type="AlphaFoldDB" id="A0A5N3PHT0"/>
<dbReference type="GO" id="GO:0003677">
    <property type="term" value="F:DNA binding"/>
    <property type="evidence" value="ECO:0007669"/>
    <property type="project" value="InterPro"/>
</dbReference>
<name>A0A5N3PHT0_9HYPH</name>
<dbReference type="OrthoDB" id="7866633at2"/>
<comment type="caution">
    <text evidence="2">The sequence shown here is derived from an EMBL/GenBank/DDBJ whole genome shotgun (WGS) entry which is preliminary data.</text>
</comment>